<dbReference type="PROSITE" id="PS51473">
    <property type="entry name" value="GNK2"/>
    <property type="match status" value="1"/>
</dbReference>
<gene>
    <name evidence="4" type="ORF">ILEXP_LOCUS14671</name>
</gene>
<keyword evidence="5" id="KW-1185">Reference proteome</keyword>
<accession>A0ABC8RQF0</accession>
<dbReference type="PANTHER" id="PTHR32099:SF105">
    <property type="entry name" value="CYSTEINE-RICH REPEAT SECRETORY PROTEIN 1"/>
    <property type="match status" value="1"/>
</dbReference>
<organism evidence="4 5">
    <name type="scientific">Ilex paraguariensis</name>
    <name type="common">yerba mate</name>
    <dbReference type="NCBI Taxonomy" id="185542"/>
    <lineage>
        <taxon>Eukaryota</taxon>
        <taxon>Viridiplantae</taxon>
        <taxon>Streptophyta</taxon>
        <taxon>Embryophyta</taxon>
        <taxon>Tracheophyta</taxon>
        <taxon>Spermatophyta</taxon>
        <taxon>Magnoliopsida</taxon>
        <taxon>eudicotyledons</taxon>
        <taxon>Gunneridae</taxon>
        <taxon>Pentapetalae</taxon>
        <taxon>asterids</taxon>
        <taxon>campanulids</taxon>
        <taxon>Aquifoliales</taxon>
        <taxon>Aquifoliaceae</taxon>
        <taxon>Ilex</taxon>
    </lineage>
</organism>
<feature type="domain" description="Gnk2-homologous" evidence="3">
    <location>
        <begin position="96"/>
        <end position="194"/>
    </location>
</feature>
<evidence type="ECO:0000313" key="5">
    <source>
        <dbReference type="Proteomes" id="UP001642360"/>
    </source>
</evidence>
<keyword evidence="2" id="KW-0677">Repeat</keyword>
<dbReference type="Pfam" id="PF01657">
    <property type="entry name" value="Stress-antifung"/>
    <property type="match status" value="2"/>
</dbReference>
<evidence type="ECO:0000256" key="2">
    <source>
        <dbReference type="ARBA" id="ARBA00022737"/>
    </source>
</evidence>
<dbReference type="InterPro" id="IPR038408">
    <property type="entry name" value="GNK2_sf"/>
</dbReference>
<dbReference type="FunFam" id="3.30.430.20:FF:000002">
    <property type="entry name" value="Cysteine-rich receptor-like protein kinase 10"/>
    <property type="match status" value="1"/>
</dbReference>
<evidence type="ECO:0000259" key="3">
    <source>
        <dbReference type="PROSITE" id="PS51473"/>
    </source>
</evidence>
<name>A0ABC8RQF0_9AQUA</name>
<comment type="caution">
    <text evidence="4">The sequence shown here is derived from an EMBL/GenBank/DDBJ whole genome shotgun (WGS) entry which is preliminary data.</text>
</comment>
<evidence type="ECO:0000313" key="4">
    <source>
        <dbReference type="EMBL" id="CAK9146800.1"/>
    </source>
</evidence>
<dbReference type="Gene3D" id="3.30.430.20">
    <property type="entry name" value="Gnk2 domain, C-X8-C-X2-C motif"/>
    <property type="match status" value="2"/>
</dbReference>
<sequence>MSQPPCDCPNTTVYNPNSTYRANVNFLLSTLTSNATVATGFYNCTAGRDPPNIAYGLFLCRGDVTPNDCQQSRSIVWYDKCLLRFSNQPIVLLSEQNIMITSSNPETITDQVEKFKQLLGEMMNEIATEASNDQSGKKFGTKQANFTALQNLYGLVQCTPDLTGSDCNICLQDAISTLTSCCDRKRGESFVSKR</sequence>
<feature type="non-terminal residue" evidence="4">
    <location>
        <position position="194"/>
    </location>
</feature>
<protein>
    <recommendedName>
        <fullName evidence="3">Gnk2-homologous domain-containing protein</fullName>
    </recommendedName>
</protein>
<dbReference type="EMBL" id="CAUOFW020001614">
    <property type="protein sequence ID" value="CAK9146800.1"/>
    <property type="molecule type" value="Genomic_DNA"/>
</dbReference>
<evidence type="ECO:0000256" key="1">
    <source>
        <dbReference type="ARBA" id="ARBA00022729"/>
    </source>
</evidence>
<keyword evidence="1" id="KW-0732">Signal</keyword>
<dbReference type="AlphaFoldDB" id="A0ABC8RQF0"/>
<reference evidence="4 5" key="1">
    <citation type="submission" date="2024-02" db="EMBL/GenBank/DDBJ databases">
        <authorList>
            <person name="Vignale AGUSTIN F."/>
            <person name="Sosa J E."/>
            <person name="Modenutti C."/>
        </authorList>
    </citation>
    <scope>NUCLEOTIDE SEQUENCE [LARGE SCALE GENOMIC DNA]</scope>
</reference>
<dbReference type="InterPro" id="IPR002902">
    <property type="entry name" value="GNK2"/>
</dbReference>
<dbReference type="CDD" id="cd23509">
    <property type="entry name" value="Gnk2-like"/>
    <property type="match status" value="2"/>
</dbReference>
<proteinExistence type="predicted"/>
<dbReference type="Proteomes" id="UP001642360">
    <property type="component" value="Unassembled WGS sequence"/>
</dbReference>
<dbReference type="PANTHER" id="PTHR32099">
    <property type="entry name" value="CYSTEINE-RICH REPEAT SECRETORY PROTEIN"/>
    <property type="match status" value="1"/>
</dbReference>